<evidence type="ECO:0000313" key="3">
    <source>
        <dbReference type="Proteomes" id="UP001500540"/>
    </source>
</evidence>
<feature type="domain" description="Serine aminopeptidase S33" evidence="1">
    <location>
        <begin position="11"/>
        <end position="73"/>
    </location>
</feature>
<evidence type="ECO:0000259" key="1">
    <source>
        <dbReference type="Pfam" id="PF12146"/>
    </source>
</evidence>
<organism evidence="2 3">
    <name type="scientific">Microbacterium kribbense</name>
    <dbReference type="NCBI Taxonomy" id="433645"/>
    <lineage>
        <taxon>Bacteria</taxon>
        <taxon>Bacillati</taxon>
        <taxon>Actinomycetota</taxon>
        <taxon>Actinomycetes</taxon>
        <taxon>Micrococcales</taxon>
        <taxon>Microbacteriaceae</taxon>
        <taxon>Microbacterium</taxon>
    </lineage>
</organism>
<dbReference type="Gene3D" id="3.40.50.1820">
    <property type="entry name" value="alpha/beta hydrolase"/>
    <property type="match status" value="1"/>
</dbReference>
<dbReference type="EMBL" id="BAABAF010000006">
    <property type="protein sequence ID" value="GAA3765483.1"/>
    <property type="molecule type" value="Genomic_DNA"/>
</dbReference>
<dbReference type="SUPFAM" id="SSF53474">
    <property type="entry name" value="alpha/beta-Hydrolases"/>
    <property type="match status" value="1"/>
</dbReference>
<keyword evidence="3" id="KW-1185">Reference proteome</keyword>
<comment type="caution">
    <text evidence="2">The sequence shown here is derived from an EMBL/GenBank/DDBJ whole genome shotgun (WGS) entry which is preliminary data.</text>
</comment>
<dbReference type="Proteomes" id="UP001500540">
    <property type="component" value="Unassembled WGS sequence"/>
</dbReference>
<accession>A0ABP7GNS5</accession>
<dbReference type="Pfam" id="PF12146">
    <property type="entry name" value="Hydrolase_4"/>
    <property type="match status" value="1"/>
</dbReference>
<evidence type="ECO:0000313" key="2">
    <source>
        <dbReference type="EMBL" id="GAA3765483.1"/>
    </source>
</evidence>
<protein>
    <recommendedName>
        <fullName evidence="1">Serine aminopeptidase S33 domain-containing protein</fullName>
    </recommendedName>
</protein>
<dbReference type="PANTHER" id="PTHR43689">
    <property type="entry name" value="HYDROLASE"/>
    <property type="match status" value="1"/>
</dbReference>
<dbReference type="InterPro" id="IPR029058">
    <property type="entry name" value="AB_hydrolase_fold"/>
</dbReference>
<dbReference type="PANTHER" id="PTHR43689:SF8">
    <property type="entry name" value="ALPHA_BETA-HYDROLASES SUPERFAMILY PROTEIN"/>
    <property type="match status" value="1"/>
</dbReference>
<dbReference type="InterPro" id="IPR022742">
    <property type="entry name" value="Hydrolase_4"/>
</dbReference>
<reference evidence="3" key="1">
    <citation type="journal article" date="2019" name="Int. J. Syst. Evol. Microbiol.">
        <title>The Global Catalogue of Microorganisms (GCM) 10K type strain sequencing project: providing services to taxonomists for standard genome sequencing and annotation.</title>
        <authorList>
            <consortium name="The Broad Institute Genomics Platform"/>
            <consortium name="The Broad Institute Genome Sequencing Center for Infectious Disease"/>
            <person name="Wu L."/>
            <person name="Ma J."/>
        </authorList>
    </citation>
    <scope>NUCLEOTIDE SEQUENCE [LARGE SCALE GENOMIC DNA]</scope>
    <source>
        <strain evidence="3">JCM 16950</strain>
    </source>
</reference>
<name>A0ABP7GNS5_9MICO</name>
<gene>
    <name evidence="2" type="ORF">GCM10022240_17160</name>
</gene>
<proteinExistence type="predicted"/>
<sequence>MERTADLVAAFLRERAPGPVVAVGHSMGTQVVLELAVRHPDLLDRLILAAPTVDVRERTALRQLSRLAADLLGESPIVLARGMREYLRAGPHLRRKMRAMLAHRPEDVFGRVAAPTLVLRGEHDLVVPEAWCRFVVDAIPDARMTHIRNHAHETMIRDPKLAAAQILSFAGVEPH</sequence>